<dbReference type="FunFam" id="3.30.470.20:FF:000028">
    <property type="entry name" value="Methylcrotonoyl-CoA carboxylase subunit alpha, mitochondrial"/>
    <property type="match status" value="1"/>
</dbReference>
<dbReference type="Proteomes" id="UP000054324">
    <property type="component" value="Unassembled WGS sequence"/>
</dbReference>
<proteinExistence type="predicted"/>
<dbReference type="PANTHER" id="PTHR18866">
    <property type="entry name" value="CARBOXYLASE:PYRUVATE/ACETYL-COA/PROPIONYL-COA CARBOXYLASE"/>
    <property type="match status" value="1"/>
</dbReference>
<evidence type="ECO:0000256" key="8">
    <source>
        <dbReference type="PROSITE-ProRule" id="PRU00409"/>
    </source>
</evidence>
<dbReference type="PROSITE" id="PS00867">
    <property type="entry name" value="CPSASE_2"/>
    <property type="match status" value="1"/>
</dbReference>
<dbReference type="Gene3D" id="2.40.50.100">
    <property type="match status" value="1"/>
</dbReference>
<dbReference type="InterPro" id="IPR016185">
    <property type="entry name" value="PreATP-grasp_dom_sf"/>
</dbReference>
<dbReference type="InterPro" id="IPR005479">
    <property type="entry name" value="CPAse_ATP-bd"/>
</dbReference>
<evidence type="ECO:0000256" key="6">
    <source>
        <dbReference type="ARBA" id="ARBA00022842"/>
    </source>
</evidence>
<dbReference type="GeneID" id="20317417"/>
<dbReference type="STRING" id="6198.A0A074ZWK5"/>
<feature type="compositionally biased region" description="Basic and acidic residues" evidence="9">
    <location>
        <begin position="605"/>
        <end position="615"/>
    </location>
</feature>
<dbReference type="Pfam" id="PF00364">
    <property type="entry name" value="Biotin_lipoyl"/>
    <property type="match status" value="1"/>
</dbReference>
<accession>A0A074ZWK5</accession>
<dbReference type="RefSeq" id="XP_009165927.1">
    <property type="nucleotide sequence ID" value="XM_009167663.1"/>
</dbReference>
<dbReference type="CTD" id="20317417"/>
<dbReference type="CDD" id="cd06850">
    <property type="entry name" value="biotinyl_domain"/>
    <property type="match status" value="1"/>
</dbReference>
<dbReference type="GO" id="GO:0004658">
    <property type="term" value="F:propionyl-CoA carboxylase activity"/>
    <property type="evidence" value="ECO:0007669"/>
    <property type="project" value="TreeGrafter"/>
</dbReference>
<evidence type="ECO:0000259" key="11">
    <source>
        <dbReference type="PROSITE" id="PS50979"/>
    </source>
</evidence>
<evidence type="ECO:0000256" key="9">
    <source>
        <dbReference type="SAM" id="MobiDB-lite"/>
    </source>
</evidence>
<evidence type="ECO:0000256" key="4">
    <source>
        <dbReference type="ARBA" id="ARBA00022741"/>
    </source>
</evidence>
<dbReference type="KEGG" id="ovi:T265_03230"/>
<dbReference type="FunFam" id="3.40.50.20:FF:000010">
    <property type="entry name" value="Propionyl-CoA carboxylase subunit alpha"/>
    <property type="match status" value="1"/>
</dbReference>
<dbReference type="FunFam" id="3.30.1490.20:FF:000018">
    <property type="entry name" value="Biotin carboxylase"/>
    <property type="match status" value="1"/>
</dbReference>
<gene>
    <name evidence="12" type="ORF">T265_03230</name>
</gene>
<keyword evidence="2" id="KW-0436">Ligase</keyword>
<sequence length="799" mass="88350">MHGLLNLRACELAGLRVGVNKCPANPRQVAFAGFGSYLSKFSSHPRLLHDIYWNDKHDPNETKFEKVLVANRGEIACRVIQSCQRLGIRTVAVYSEADAVSRFVRMADEAICVGPAASAQSYLNMPAILEAVKSTGAQAVHPGYGFLSENTVFAARLEELGVVFLGPNSKAIQAMGDKIESKRIATKAKVNGIPGYDGEVAGPDEAAKIAADIGYPVMIKASAGGGGKGMRIAWNEKEAREGFRLSKAEAKASFGDDRMLIEKFIDNPRHIEIQVLCDRHGNAIYLNERECSIQRRNQKVIEEAPSTFLDPATRKAMGEQAVSLAKEVGYDSAGTVEFLVDSKRNFYFLEMNTRLQVEHPITECTTGVDIVHQMLRIGKGHKLLLSQSDIPIHGWSVECRVYAEDPYKAFGLPSIGRLYSYIEPVHIPNVRCDSGISEGSEISIFYDPMICKLVTYGPDRQSALDTMAKALDSYVIRGVTHNIPLLRDIITEERFVSGKITTKYLMETYPDGFKGTSLTSKEFDTLMAVSTAVHVKNALRNQTWPENYEWDFVTRLDPSVPAEAPEGHDYTRCRVTYQEGKFHVRMSPWQPPKNVTEAAAQAAGKDPKPAGRSESRAASGSEEEVTVQVQDNFNLSDKVILHSSDGDQVILQLLDRGTDTVRLQYLGTAFPIEIYETKAAWYRSAYMAPPKVIDYGSMCIAPMPGLVRSVSVKVGDRVSDGQELCVLEAMKMQNSLSAGRAGVLGTTEVNTGWLKDRAFYPSRNKASSNWPKVWTQQPITLCIRRMPIIDGAPRECRNP</sequence>
<evidence type="ECO:0000313" key="12">
    <source>
        <dbReference type="EMBL" id="KER30277.1"/>
    </source>
</evidence>
<dbReference type="EMBL" id="KL596663">
    <property type="protein sequence ID" value="KER30277.1"/>
    <property type="molecule type" value="Genomic_DNA"/>
</dbReference>
<dbReference type="PROSITE" id="PS50975">
    <property type="entry name" value="ATP_GRASP"/>
    <property type="match status" value="1"/>
</dbReference>
<keyword evidence="4 8" id="KW-0547">Nucleotide-binding</keyword>
<dbReference type="InterPro" id="IPR011761">
    <property type="entry name" value="ATP-grasp"/>
</dbReference>
<keyword evidence="13" id="KW-1185">Reference proteome</keyword>
<dbReference type="NCBIfam" id="NF006367">
    <property type="entry name" value="PRK08591.1"/>
    <property type="match status" value="1"/>
</dbReference>
<dbReference type="GO" id="GO:0046872">
    <property type="term" value="F:metal ion binding"/>
    <property type="evidence" value="ECO:0007669"/>
    <property type="project" value="UniProtKB-KW"/>
</dbReference>
<dbReference type="Gene3D" id="3.30.700.30">
    <property type="match status" value="1"/>
</dbReference>
<dbReference type="SUPFAM" id="SSF52440">
    <property type="entry name" value="PreATP-grasp domain"/>
    <property type="match status" value="1"/>
</dbReference>
<dbReference type="PROSITE" id="PS00866">
    <property type="entry name" value="CPSASE_1"/>
    <property type="match status" value="1"/>
</dbReference>
<evidence type="ECO:0000256" key="7">
    <source>
        <dbReference type="ARBA" id="ARBA00023267"/>
    </source>
</evidence>
<dbReference type="PROSITE" id="PS00188">
    <property type="entry name" value="BIOTIN"/>
    <property type="match status" value="1"/>
</dbReference>
<dbReference type="PROSITE" id="PS50979">
    <property type="entry name" value="BC"/>
    <property type="match status" value="1"/>
</dbReference>
<dbReference type="SUPFAM" id="SSF56059">
    <property type="entry name" value="Glutathione synthetase ATP-binding domain-like"/>
    <property type="match status" value="1"/>
</dbReference>
<comment type="cofactor">
    <cofactor evidence="1">
        <name>biotin</name>
        <dbReference type="ChEBI" id="CHEBI:57586"/>
    </cofactor>
</comment>
<evidence type="ECO:0000256" key="2">
    <source>
        <dbReference type="ARBA" id="ARBA00022598"/>
    </source>
</evidence>
<dbReference type="SUPFAM" id="SSF51230">
    <property type="entry name" value="Single hybrid motif"/>
    <property type="match status" value="1"/>
</dbReference>
<dbReference type="InterPro" id="IPR013815">
    <property type="entry name" value="ATP_grasp_subdomain_1"/>
</dbReference>
<dbReference type="GO" id="GO:0009374">
    <property type="term" value="F:biotin binding"/>
    <property type="evidence" value="ECO:0007669"/>
    <property type="project" value="UniProtKB-ARBA"/>
</dbReference>
<keyword evidence="7" id="KW-0092">Biotin</keyword>
<evidence type="ECO:0000256" key="3">
    <source>
        <dbReference type="ARBA" id="ARBA00022723"/>
    </source>
</evidence>
<organism evidence="12 13">
    <name type="scientific">Opisthorchis viverrini</name>
    <name type="common">Southeast Asian liver fluke</name>
    <dbReference type="NCBI Taxonomy" id="6198"/>
    <lineage>
        <taxon>Eukaryota</taxon>
        <taxon>Metazoa</taxon>
        <taxon>Spiralia</taxon>
        <taxon>Lophotrochozoa</taxon>
        <taxon>Platyhelminthes</taxon>
        <taxon>Trematoda</taxon>
        <taxon>Digenea</taxon>
        <taxon>Opisthorchiida</taxon>
        <taxon>Opisthorchiata</taxon>
        <taxon>Opisthorchiidae</taxon>
        <taxon>Opisthorchis</taxon>
    </lineage>
</organism>
<dbReference type="InterPro" id="IPR005481">
    <property type="entry name" value="BC-like_N"/>
</dbReference>
<dbReference type="PANTHER" id="PTHR18866:SF33">
    <property type="entry name" value="METHYLCROTONOYL-COA CARBOXYLASE SUBUNIT ALPHA, MITOCHONDRIAL-RELATED"/>
    <property type="match status" value="1"/>
</dbReference>
<keyword evidence="5 8" id="KW-0067">ATP-binding</keyword>
<feature type="domain" description="ATP-grasp" evidence="10">
    <location>
        <begin position="185"/>
        <end position="379"/>
    </location>
</feature>
<dbReference type="InterPro" id="IPR050856">
    <property type="entry name" value="Biotin_carboxylase_complex"/>
</dbReference>
<reference evidence="12 13" key="1">
    <citation type="submission" date="2013-11" db="EMBL/GenBank/DDBJ databases">
        <title>Opisthorchis viverrini - life in the bile duct.</title>
        <authorList>
            <person name="Young N.D."/>
            <person name="Nagarajan N."/>
            <person name="Lin S.J."/>
            <person name="Korhonen P.K."/>
            <person name="Jex A.R."/>
            <person name="Hall R.S."/>
            <person name="Safavi-Hemami H."/>
            <person name="Kaewkong W."/>
            <person name="Bertrand D."/>
            <person name="Gao S."/>
            <person name="Seet Q."/>
            <person name="Wongkham S."/>
            <person name="Teh B.T."/>
            <person name="Wongkham C."/>
            <person name="Intapan P.M."/>
            <person name="Maleewong W."/>
            <person name="Yang X."/>
            <person name="Hu M."/>
            <person name="Wang Z."/>
            <person name="Hofmann A."/>
            <person name="Sternberg P.W."/>
            <person name="Tan P."/>
            <person name="Wang J."/>
            <person name="Gasser R.B."/>
        </authorList>
    </citation>
    <scope>NUCLEOTIDE SEQUENCE [LARGE SCALE GENOMIC DNA]</scope>
</reference>
<dbReference type="GO" id="GO:0005739">
    <property type="term" value="C:mitochondrion"/>
    <property type="evidence" value="ECO:0007669"/>
    <property type="project" value="TreeGrafter"/>
</dbReference>
<keyword evidence="3" id="KW-0479">Metal-binding</keyword>
<dbReference type="InterPro" id="IPR011054">
    <property type="entry name" value="Rudment_hybrid_motif"/>
</dbReference>
<dbReference type="OrthoDB" id="196847at2759"/>
<dbReference type="InterPro" id="IPR001882">
    <property type="entry name" value="Biotin_BS"/>
</dbReference>
<evidence type="ECO:0000313" key="13">
    <source>
        <dbReference type="Proteomes" id="UP000054324"/>
    </source>
</evidence>
<protein>
    <submittedName>
        <fullName evidence="12">Uncharacterized protein</fullName>
    </submittedName>
</protein>
<evidence type="ECO:0000256" key="1">
    <source>
        <dbReference type="ARBA" id="ARBA00001953"/>
    </source>
</evidence>
<dbReference type="AlphaFoldDB" id="A0A074ZWK5"/>
<feature type="domain" description="Biotin carboxylation" evidence="11">
    <location>
        <begin position="63"/>
        <end position="510"/>
    </location>
</feature>
<dbReference type="InterPro" id="IPR011764">
    <property type="entry name" value="Biotin_carboxylation_dom"/>
</dbReference>
<dbReference type="Gene3D" id="3.30.470.20">
    <property type="entry name" value="ATP-grasp fold, B domain"/>
    <property type="match status" value="1"/>
</dbReference>
<dbReference type="Pfam" id="PF02785">
    <property type="entry name" value="Biotin_carb_C"/>
    <property type="match status" value="1"/>
</dbReference>
<dbReference type="SMART" id="SM00878">
    <property type="entry name" value="Biotin_carb_C"/>
    <property type="match status" value="1"/>
</dbReference>
<dbReference type="SUPFAM" id="SSF51246">
    <property type="entry name" value="Rudiment single hybrid motif"/>
    <property type="match status" value="1"/>
</dbReference>
<dbReference type="GO" id="GO:0005524">
    <property type="term" value="F:ATP binding"/>
    <property type="evidence" value="ECO:0007669"/>
    <property type="project" value="UniProtKB-UniRule"/>
</dbReference>
<dbReference type="Gene3D" id="3.30.1490.20">
    <property type="entry name" value="ATP-grasp fold, A domain"/>
    <property type="match status" value="1"/>
</dbReference>
<dbReference type="Pfam" id="PF00289">
    <property type="entry name" value="Biotin_carb_N"/>
    <property type="match status" value="1"/>
</dbReference>
<evidence type="ECO:0000256" key="5">
    <source>
        <dbReference type="ARBA" id="ARBA00022840"/>
    </source>
</evidence>
<dbReference type="InterPro" id="IPR000089">
    <property type="entry name" value="Biotin_lipoyl"/>
</dbReference>
<dbReference type="Pfam" id="PF02786">
    <property type="entry name" value="CPSase_L_D2"/>
    <property type="match status" value="1"/>
</dbReference>
<dbReference type="InterPro" id="IPR005482">
    <property type="entry name" value="Biotin_COase_C"/>
</dbReference>
<evidence type="ECO:0000259" key="10">
    <source>
        <dbReference type="PROSITE" id="PS50975"/>
    </source>
</evidence>
<feature type="region of interest" description="Disordered" evidence="9">
    <location>
        <begin position="586"/>
        <end position="626"/>
    </location>
</feature>
<name>A0A074ZWK5_OPIVI</name>
<keyword evidence="6" id="KW-0460">Magnesium</keyword>
<dbReference type="UniPathway" id="UPA00945">
    <property type="reaction ID" value="UER00908"/>
</dbReference>
<dbReference type="Gene3D" id="3.40.50.20">
    <property type="match status" value="1"/>
</dbReference>
<dbReference type="InterPro" id="IPR011053">
    <property type="entry name" value="Single_hybrid_motif"/>
</dbReference>